<evidence type="ECO:0000256" key="2">
    <source>
        <dbReference type="SAM" id="MobiDB-lite"/>
    </source>
</evidence>
<dbReference type="InterPro" id="IPR013087">
    <property type="entry name" value="Znf_C2H2_type"/>
</dbReference>
<feature type="compositionally biased region" description="Basic and acidic residues" evidence="2">
    <location>
        <begin position="219"/>
        <end position="233"/>
    </location>
</feature>
<organism evidence="4 5">
    <name type="scientific">Aspergillus coremiiformis</name>
    <dbReference type="NCBI Taxonomy" id="138285"/>
    <lineage>
        <taxon>Eukaryota</taxon>
        <taxon>Fungi</taxon>
        <taxon>Dikarya</taxon>
        <taxon>Ascomycota</taxon>
        <taxon>Pezizomycotina</taxon>
        <taxon>Eurotiomycetes</taxon>
        <taxon>Eurotiomycetidae</taxon>
        <taxon>Eurotiales</taxon>
        <taxon>Aspergillaceae</taxon>
        <taxon>Aspergillus</taxon>
        <taxon>Aspergillus subgen. Circumdati</taxon>
    </lineage>
</organism>
<keyword evidence="1" id="KW-0479">Metal-binding</keyword>
<evidence type="ECO:0000259" key="3">
    <source>
        <dbReference type="PROSITE" id="PS50157"/>
    </source>
</evidence>
<dbReference type="PROSITE" id="PS50157">
    <property type="entry name" value="ZINC_FINGER_C2H2_2"/>
    <property type="match status" value="1"/>
</dbReference>
<evidence type="ECO:0000313" key="5">
    <source>
        <dbReference type="Proteomes" id="UP000327118"/>
    </source>
</evidence>
<keyword evidence="1" id="KW-0863">Zinc-finger</keyword>
<gene>
    <name evidence="4" type="ORF">BDV28DRAFT_145176</name>
</gene>
<feature type="region of interest" description="Disordered" evidence="2">
    <location>
        <begin position="111"/>
        <end position="157"/>
    </location>
</feature>
<proteinExistence type="predicted"/>
<dbReference type="Proteomes" id="UP000327118">
    <property type="component" value="Unassembled WGS sequence"/>
</dbReference>
<accession>A0A5N6ZG64</accession>
<dbReference type="EMBL" id="ML739038">
    <property type="protein sequence ID" value="KAE8356475.1"/>
    <property type="molecule type" value="Genomic_DNA"/>
</dbReference>
<feature type="region of interest" description="Disordered" evidence="2">
    <location>
        <begin position="205"/>
        <end position="233"/>
    </location>
</feature>
<dbReference type="AlphaFoldDB" id="A0A5N6ZG64"/>
<dbReference type="SMART" id="SM00355">
    <property type="entry name" value="ZnF_C2H2"/>
    <property type="match status" value="3"/>
</dbReference>
<protein>
    <recommendedName>
        <fullName evidence="3">C2H2-type domain-containing protein</fullName>
    </recommendedName>
</protein>
<feature type="compositionally biased region" description="Low complexity" evidence="2">
    <location>
        <begin position="112"/>
        <end position="122"/>
    </location>
</feature>
<feature type="domain" description="C2H2-type" evidence="3">
    <location>
        <begin position="234"/>
        <end position="268"/>
    </location>
</feature>
<dbReference type="GO" id="GO:0008270">
    <property type="term" value="F:zinc ion binding"/>
    <property type="evidence" value="ECO:0007669"/>
    <property type="project" value="UniProtKB-KW"/>
</dbReference>
<reference evidence="5" key="1">
    <citation type="submission" date="2019-04" db="EMBL/GenBank/DDBJ databases">
        <title>Friends and foes A comparative genomics studyof 23 Aspergillus species from section Flavi.</title>
        <authorList>
            <consortium name="DOE Joint Genome Institute"/>
            <person name="Kjaerbolling I."/>
            <person name="Vesth T."/>
            <person name="Frisvad J.C."/>
            <person name="Nybo J.L."/>
            <person name="Theobald S."/>
            <person name="Kildgaard S."/>
            <person name="Isbrandt T."/>
            <person name="Kuo A."/>
            <person name="Sato A."/>
            <person name="Lyhne E.K."/>
            <person name="Kogle M.E."/>
            <person name="Wiebenga A."/>
            <person name="Kun R.S."/>
            <person name="Lubbers R.J."/>
            <person name="Makela M.R."/>
            <person name="Barry K."/>
            <person name="Chovatia M."/>
            <person name="Clum A."/>
            <person name="Daum C."/>
            <person name="Haridas S."/>
            <person name="He G."/>
            <person name="LaButti K."/>
            <person name="Lipzen A."/>
            <person name="Mondo S."/>
            <person name="Riley R."/>
            <person name="Salamov A."/>
            <person name="Simmons B.A."/>
            <person name="Magnuson J.K."/>
            <person name="Henrissat B."/>
            <person name="Mortensen U.H."/>
            <person name="Larsen T.O."/>
            <person name="Devries R.P."/>
            <person name="Grigoriev I.V."/>
            <person name="Machida M."/>
            <person name="Baker S.E."/>
            <person name="Andersen M.R."/>
        </authorList>
    </citation>
    <scope>NUCLEOTIDE SEQUENCE [LARGE SCALE GENOMIC DNA]</scope>
    <source>
        <strain evidence="5">CBS 553.77</strain>
    </source>
</reference>
<keyword evidence="1" id="KW-0862">Zinc</keyword>
<evidence type="ECO:0000256" key="1">
    <source>
        <dbReference type="PROSITE-ProRule" id="PRU00042"/>
    </source>
</evidence>
<keyword evidence="5" id="KW-1185">Reference proteome</keyword>
<sequence length="268" mass="31013">MDGTHDNLNEQWMALPLFNRATSPDISQNAATWYDPEPAPRPPWQWFMDPSSHGQQLAEMPMQWLMDAPSEPPIPWLMHSSGLSPWIMDSSGLKAPPEPQMQCHIQAPIFESASGPSTPSSSRTLEVSRDEPVLSRPSSSNRNRDSPPELLPDYILSPDTTSSHAKCPFPGCKSTARFTTPRDFRRHYRQHFKRFFCHYENCPQSAPDPHNPSKRGFATRKDRDRHEAKHKPEIRCQWRNPHGEQCTRVFSRMDNMRDHVRRIHKRKS</sequence>
<name>A0A5N6ZG64_9EURO</name>
<dbReference type="OrthoDB" id="654211at2759"/>
<evidence type="ECO:0000313" key="4">
    <source>
        <dbReference type="EMBL" id="KAE8356475.1"/>
    </source>
</evidence>